<dbReference type="Proteomes" id="UP000001410">
    <property type="component" value="Chromosome"/>
</dbReference>
<evidence type="ECO:0000256" key="2">
    <source>
        <dbReference type="ARBA" id="ARBA00022777"/>
    </source>
</evidence>
<dbReference type="KEGG" id="ecc:c2701"/>
<dbReference type="EMBL" id="AE014075">
    <property type="protein sequence ID" value="AAN81155.1"/>
    <property type="molecule type" value="Genomic_DNA"/>
</dbReference>
<dbReference type="Gene3D" id="3.40.1190.20">
    <property type="match status" value="1"/>
</dbReference>
<gene>
    <name evidence="4" type="primary">yeiC</name>
    <name evidence="4" type="ordered locus">c2701</name>
</gene>
<dbReference type="PANTHER" id="PTHR10584">
    <property type="entry name" value="SUGAR KINASE"/>
    <property type="match status" value="1"/>
</dbReference>
<dbReference type="FunFam" id="3.40.1190.20:FF:000032">
    <property type="entry name" value="Pseudouridine kinase"/>
    <property type="match status" value="1"/>
</dbReference>
<dbReference type="SMR" id="A0A0H2V928"/>
<dbReference type="GO" id="GO:0016301">
    <property type="term" value="F:kinase activity"/>
    <property type="evidence" value="ECO:0007669"/>
    <property type="project" value="UniProtKB-KW"/>
</dbReference>
<organism evidence="4 5">
    <name type="scientific">Escherichia coli O6:H1 (strain CFT073 / ATCC 700928 / UPEC)</name>
    <dbReference type="NCBI Taxonomy" id="199310"/>
    <lineage>
        <taxon>Bacteria</taxon>
        <taxon>Pseudomonadati</taxon>
        <taxon>Pseudomonadota</taxon>
        <taxon>Gammaproteobacteria</taxon>
        <taxon>Enterobacterales</taxon>
        <taxon>Enterobacteriaceae</taxon>
        <taxon>Escherichia</taxon>
    </lineage>
</organism>
<evidence type="ECO:0000313" key="5">
    <source>
        <dbReference type="Proteomes" id="UP000001410"/>
    </source>
</evidence>
<dbReference type="STRING" id="199310.c2701"/>
<reference evidence="4 5" key="1">
    <citation type="journal article" date="2002" name="Proc. Natl. Acad. Sci. U.S.A.">
        <title>Extensive mosaic structure revealed by the complete genome sequence of uropathogenic Escherichia coli.</title>
        <authorList>
            <person name="Welch R.A."/>
            <person name="Burland V."/>
            <person name="Plunkett G.III."/>
            <person name="Redford P."/>
            <person name="Roesch P."/>
            <person name="Rasko D."/>
            <person name="Buckles E.L."/>
            <person name="Liou S.R."/>
            <person name="Boutin A."/>
            <person name="Hackett J."/>
            <person name="Stroud D."/>
            <person name="Mayhew G.F."/>
            <person name="Rose D.J."/>
            <person name="Zhou S."/>
            <person name="Schwartz D.C."/>
            <person name="Perna N.T."/>
            <person name="Mobley H.L."/>
            <person name="Donnenberg M.S."/>
            <person name="Blattner F.R."/>
        </authorList>
    </citation>
    <scope>NUCLEOTIDE SEQUENCE [LARGE SCALE GENOMIC DNA]</scope>
    <source>
        <strain evidence="5">CFT073 / ATCC 700928 / UPEC</strain>
    </source>
</reference>
<dbReference type="SUPFAM" id="SSF53613">
    <property type="entry name" value="Ribokinase-like"/>
    <property type="match status" value="1"/>
</dbReference>
<dbReference type="eggNOG" id="COG0524">
    <property type="taxonomic scope" value="Bacteria"/>
</dbReference>
<dbReference type="HOGENOM" id="CLU_027634_11_2_6"/>
<dbReference type="PANTHER" id="PTHR10584:SF166">
    <property type="entry name" value="RIBOKINASE"/>
    <property type="match status" value="1"/>
</dbReference>
<feature type="domain" description="Carbohydrate kinase PfkB" evidence="3">
    <location>
        <begin position="43"/>
        <end position="333"/>
    </location>
</feature>
<dbReference type="InterPro" id="IPR002173">
    <property type="entry name" value="Carboh/pur_kinase_PfkB_CS"/>
</dbReference>
<keyword evidence="5" id="KW-1185">Reference proteome</keyword>
<dbReference type="NCBIfam" id="NF007355">
    <property type="entry name" value="PRK09850.1"/>
    <property type="match status" value="1"/>
</dbReference>
<evidence type="ECO:0000256" key="1">
    <source>
        <dbReference type="ARBA" id="ARBA00022679"/>
    </source>
</evidence>
<dbReference type="PROSITE" id="PS00583">
    <property type="entry name" value="PFKB_KINASES_1"/>
    <property type="match status" value="1"/>
</dbReference>
<evidence type="ECO:0000313" key="4">
    <source>
        <dbReference type="EMBL" id="AAN81155.1"/>
    </source>
</evidence>
<dbReference type="PROSITE" id="PS00584">
    <property type="entry name" value="PFKB_KINASES_2"/>
    <property type="match status" value="1"/>
</dbReference>
<evidence type="ECO:0000259" key="3">
    <source>
        <dbReference type="Pfam" id="PF00294"/>
    </source>
</evidence>
<dbReference type="CDD" id="cd01941">
    <property type="entry name" value="YeiC_kinase_like"/>
    <property type="match status" value="1"/>
</dbReference>
<keyword evidence="2 4" id="KW-0418">Kinase</keyword>
<keyword evidence="1" id="KW-0808">Transferase</keyword>
<sequence>MLIMNMCLNLNTCSNSLIDCNDYFTQFLRWQFIARGRAMREKDYIVIIGSANIDVAGYSHHPLNYADSNPGKIKFTPGGVGRNIAHNLALLGKNAWLLSAVGGDFYGQSLLAQTNQSGVYVDKCLIVPGENTSSYLSLLDNTGEMLVAINDMSISDCISAEFLAQHQEFIRGAKVIVADCNLSEEALVWVLENSGETPVFIDPVSAWKCVKIRDHLSKIHTLKPNRLEAETLSGIALSGREDVAKVAAWFHQHGLNRLVLSMGGDGVYYSDINGESGWSAPIKTNVINVTGAGDAMMAGLASCWVDGMPFIDSVRFAQGCSSMALACEYTNNPELSIANVTSLVENTECLN</sequence>
<dbReference type="AlphaFoldDB" id="A0A0H2V928"/>
<name>A0A0H2V928_ECOL6</name>
<proteinExistence type="predicted"/>
<dbReference type="InterPro" id="IPR011611">
    <property type="entry name" value="PfkB_dom"/>
</dbReference>
<protein>
    <submittedName>
        <fullName evidence="4">Hypothetical sugar kinase yeiC</fullName>
    </submittedName>
</protein>
<accession>A0A0H2V928</accession>
<dbReference type="InterPro" id="IPR029056">
    <property type="entry name" value="Ribokinase-like"/>
</dbReference>
<dbReference type="Pfam" id="PF00294">
    <property type="entry name" value="PfkB"/>
    <property type="match status" value="1"/>
</dbReference>